<accession>A0ABW4NUT3</accession>
<feature type="transmembrane region" description="Helical" evidence="1">
    <location>
        <begin position="5"/>
        <end position="24"/>
    </location>
</feature>
<dbReference type="Proteomes" id="UP001597420">
    <property type="component" value="Unassembled WGS sequence"/>
</dbReference>
<dbReference type="EMBL" id="JBHUFP010000010">
    <property type="protein sequence ID" value="MFD1806359.1"/>
    <property type="molecule type" value="Genomic_DNA"/>
</dbReference>
<evidence type="ECO:0008006" key="4">
    <source>
        <dbReference type="Google" id="ProtNLM"/>
    </source>
</evidence>
<keyword evidence="1" id="KW-0812">Transmembrane</keyword>
<proteinExistence type="predicted"/>
<evidence type="ECO:0000313" key="2">
    <source>
        <dbReference type="EMBL" id="MFD1806359.1"/>
    </source>
</evidence>
<sequence>MWKKIAIGSMTLIVAIFVALYWQINRAKTELAQFLNDHQITFTQLSLNLFPQPYLELTDVKWHDHKVRSVFAEKVNLQLDIATLFNPQKGHKQFTFQQAQFWYSGQTAPDLKNVNGQMSGEFFIESQQISFANLELHVAFDSPILLNTKQLQVSVQKGMIQQLSETGSKAVLDYCNINGENFTFVNATLLRDKDSTLLSAQVSYLDNRPELQIDLSVKTIQENQQIIFTGKNIALVAWQNVFSLPQLFTGDMHASGEIILRNNKVQHGNAEIHIPQGQFKGINLFTLVAKYLPINYDEQSLQEKTLTTSFQNLHSHFSWDTRQLLLKQLAFISDKLTITGKGDVNLANMQCEIVLNLGLTDPQYQRFKLPIRFFDHCYSPQYKVEFNKHLRNQLKDLLKEKFR</sequence>
<keyword evidence="1" id="KW-1133">Transmembrane helix</keyword>
<gene>
    <name evidence="2" type="ORF">ACFSAV_08280</name>
</gene>
<keyword evidence="3" id="KW-1185">Reference proteome</keyword>
<evidence type="ECO:0000313" key="3">
    <source>
        <dbReference type="Proteomes" id="UP001597420"/>
    </source>
</evidence>
<name>A0ABW4NUT3_9PAST</name>
<protein>
    <recommendedName>
        <fullName evidence="4">AsmA-like C-terminal domain-containing protein</fullName>
    </recommendedName>
</protein>
<dbReference type="RefSeq" id="WP_379098396.1">
    <property type="nucleotide sequence ID" value="NZ_JBHUFP010000010.1"/>
</dbReference>
<organism evidence="2 3">
    <name type="scientific">Pasteurella oralis</name>
    <dbReference type="NCBI Taxonomy" id="1071947"/>
    <lineage>
        <taxon>Bacteria</taxon>
        <taxon>Pseudomonadati</taxon>
        <taxon>Pseudomonadota</taxon>
        <taxon>Gammaproteobacteria</taxon>
        <taxon>Pasteurellales</taxon>
        <taxon>Pasteurellaceae</taxon>
        <taxon>Pasteurella</taxon>
    </lineage>
</organism>
<keyword evidence="1" id="KW-0472">Membrane</keyword>
<evidence type="ECO:0000256" key="1">
    <source>
        <dbReference type="SAM" id="Phobius"/>
    </source>
</evidence>
<reference evidence="3" key="1">
    <citation type="journal article" date="2019" name="Int. J. Syst. Evol. Microbiol.">
        <title>The Global Catalogue of Microorganisms (GCM) 10K type strain sequencing project: providing services to taxonomists for standard genome sequencing and annotation.</title>
        <authorList>
            <consortium name="The Broad Institute Genomics Platform"/>
            <consortium name="The Broad Institute Genome Sequencing Center for Infectious Disease"/>
            <person name="Wu L."/>
            <person name="Ma J."/>
        </authorList>
    </citation>
    <scope>NUCLEOTIDE SEQUENCE [LARGE SCALE GENOMIC DNA]</scope>
    <source>
        <strain evidence="3">CCM 7950</strain>
    </source>
</reference>
<comment type="caution">
    <text evidence="2">The sequence shown here is derived from an EMBL/GenBank/DDBJ whole genome shotgun (WGS) entry which is preliminary data.</text>
</comment>